<dbReference type="PANTHER" id="PTHR30086:SF20">
    <property type="entry name" value="ARGININE EXPORTER PROTEIN ARGO-RELATED"/>
    <property type="match status" value="1"/>
</dbReference>
<dbReference type="Pfam" id="PF01810">
    <property type="entry name" value="LysE"/>
    <property type="match status" value="1"/>
</dbReference>
<evidence type="ECO:0000256" key="6">
    <source>
        <dbReference type="SAM" id="Phobius"/>
    </source>
</evidence>
<keyword evidence="8" id="KW-1185">Reference proteome</keyword>
<dbReference type="GO" id="GO:0015171">
    <property type="term" value="F:amino acid transmembrane transporter activity"/>
    <property type="evidence" value="ECO:0007669"/>
    <property type="project" value="TreeGrafter"/>
</dbReference>
<evidence type="ECO:0000256" key="2">
    <source>
        <dbReference type="ARBA" id="ARBA00022475"/>
    </source>
</evidence>
<evidence type="ECO:0000256" key="1">
    <source>
        <dbReference type="ARBA" id="ARBA00004651"/>
    </source>
</evidence>
<dbReference type="PANTHER" id="PTHR30086">
    <property type="entry name" value="ARGININE EXPORTER PROTEIN ARGO"/>
    <property type="match status" value="1"/>
</dbReference>
<evidence type="ECO:0000313" key="7">
    <source>
        <dbReference type="EMBL" id="RAO78091.1"/>
    </source>
</evidence>
<name>A0A328PA57_9GAMM</name>
<dbReference type="RefSeq" id="WP_111982602.1">
    <property type="nucleotide sequence ID" value="NZ_NFZS01000001.1"/>
</dbReference>
<sequence length="204" mass="21481">MDTHTLSLFAITVLPLICAPGPDMLFIVSQAMSGSTLAGWRATSGVCAGYIVHSLLVAFGLAAVVAASPLIFESLRWAGVAYLGYLAFQLLRSASKPQATRLARERAANPFGRGFLTAALNPKGMMIYFAILPQFMRHDQPAAEQALLLSAIFIGLCALVYTTLSIIVAAGRGKAGVLDDRRRRCIEGVSGGVLIAAAAKLASN</sequence>
<evidence type="ECO:0000256" key="5">
    <source>
        <dbReference type="ARBA" id="ARBA00023136"/>
    </source>
</evidence>
<evidence type="ECO:0000256" key="4">
    <source>
        <dbReference type="ARBA" id="ARBA00022989"/>
    </source>
</evidence>
<dbReference type="Proteomes" id="UP000248926">
    <property type="component" value="Unassembled WGS sequence"/>
</dbReference>
<organism evidence="7 8">
    <name type="scientific">Dyella jiangningensis</name>
    <dbReference type="NCBI Taxonomy" id="1379159"/>
    <lineage>
        <taxon>Bacteria</taxon>
        <taxon>Pseudomonadati</taxon>
        <taxon>Pseudomonadota</taxon>
        <taxon>Gammaproteobacteria</taxon>
        <taxon>Lysobacterales</taxon>
        <taxon>Rhodanobacteraceae</taxon>
        <taxon>Dyella</taxon>
    </lineage>
</organism>
<dbReference type="PIRSF" id="PIRSF006324">
    <property type="entry name" value="LeuE"/>
    <property type="match status" value="1"/>
</dbReference>
<gene>
    <name evidence="7" type="ORF">CA260_09775</name>
</gene>
<accession>A0A328PA57</accession>
<keyword evidence="3 6" id="KW-0812">Transmembrane</keyword>
<keyword evidence="4 6" id="KW-1133">Transmembrane helix</keyword>
<comment type="subcellular location">
    <subcellularLocation>
        <location evidence="1">Cell membrane</location>
        <topology evidence="1">Multi-pass membrane protein</topology>
    </subcellularLocation>
</comment>
<feature type="transmembrane region" description="Helical" evidence="6">
    <location>
        <begin position="48"/>
        <end position="71"/>
    </location>
</feature>
<dbReference type="EMBL" id="NFZS01000001">
    <property type="protein sequence ID" value="RAO78091.1"/>
    <property type="molecule type" value="Genomic_DNA"/>
</dbReference>
<reference evidence="7 8" key="1">
    <citation type="journal article" date="2018" name="Genet. Mol. Biol.">
        <title>The genome sequence of Dyella jiangningensis FCAV SCS01 from a lignocellulose-decomposing microbial consortium metagenome reveals potential for biotechnological applications.</title>
        <authorList>
            <person name="Desiderato J.G."/>
            <person name="Alvarenga D.O."/>
            <person name="Constancio M.T.L."/>
            <person name="Alves L.M.C."/>
            <person name="Varani A.M."/>
        </authorList>
    </citation>
    <scope>NUCLEOTIDE SEQUENCE [LARGE SCALE GENOMIC DNA]</scope>
    <source>
        <strain evidence="7 8">FCAV SCS01</strain>
    </source>
</reference>
<feature type="transmembrane region" description="Helical" evidence="6">
    <location>
        <begin position="147"/>
        <end position="171"/>
    </location>
</feature>
<evidence type="ECO:0000256" key="3">
    <source>
        <dbReference type="ARBA" id="ARBA00022692"/>
    </source>
</evidence>
<dbReference type="GO" id="GO:0005886">
    <property type="term" value="C:plasma membrane"/>
    <property type="evidence" value="ECO:0007669"/>
    <property type="project" value="UniProtKB-SubCell"/>
</dbReference>
<feature type="transmembrane region" description="Helical" evidence="6">
    <location>
        <begin position="6"/>
        <end position="28"/>
    </location>
</feature>
<dbReference type="AlphaFoldDB" id="A0A328PA57"/>
<dbReference type="InterPro" id="IPR001123">
    <property type="entry name" value="LeuE-type"/>
</dbReference>
<evidence type="ECO:0000313" key="8">
    <source>
        <dbReference type="Proteomes" id="UP000248926"/>
    </source>
</evidence>
<dbReference type="OrthoDB" id="9804822at2"/>
<keyword evidence="2" id="KW-1003">Cell membrane</keyword>
<comment type="caution">
    <text evidence="7">The sequence shown here is derived from an EMBL/GenBank/DDBJ whole genome shotgun (WGS) entry which is preliminary data.</text>
</comment>
<proteinExistence type="predicted"/>
<feature type="transmembrane region" description="Helical" evidence="6">
    <location>
        <begin position="115"/>
        <end position="135"/>
    </location>
</feature>
<protein>
    <submittedName>
        <fullName evidence="7">Amino acid transporter</fullName>
    </submittedName>
</protein>
<keyword evidence="5 6" id="KW-0472">Membrane</keyword>